<evidence type="ECO:0000256" key="1">
    <source>
        <dbReference type="RuleBase" id="RU369079"/>
    </source>
</evidence>
<evidence type="ECO:0000313" key="5">
    <source>
        <dbReference type="Proteomes" id="UP000029227"/>
    </source>
</evidence>
<keyword evidence="2" id="KW-1133">Transmembrane helix</keyword>
<reference evidence="4 5" key="1">
    <citation type="journal article" date="2014" name="Genome Announc.">
        <title>Draft Genome Sequences of Two Vibrionaceae Species, Vibrio ponticus C121 and Photobacterium aphoticum C119, Isolated as Coral Reef Microbiota.</title>
        <authorList>
            <person name="Al-saari N."/>
            <person name="Meirelles P.M."/>
            <person name="Mino S."/>
            <person name="Suda W."/>
            <person name="Oshima K."/>
            <person name="Hattori M."/>
            <person name="Ohkuma M."/>
            <person name="Thompson F.L."/>
            <person name="Gomez-Gil B."/>
            <person name="Sawabe T."/>
            <person name="Sawabe T."/>
        </authorList>
    </citation>
    <scope>NUCLEOTIDE SEQUENCE [LARGE SCALE GENOMIC DNA]</scope>
    <source>
        <strain evidence="4 5">JCM 19237</strain>
    </source>
</reference>
<evidence type="ECO:0000259" key="3">
    <source>
        <dbReference type="Pfam" id="PF06808"/>
    </source>
</evidence>
<keyword evidence="2" id="KW-0812">Transmembrane</keyword>
<name>A0A090QVN7_9GAMM</name>
<comment type="function">
    <text evidence="1">Part of the tripartite ATP-independent periplasmic (TRAP) transport system.</text>
</comment>
<proteinExistence type="predicted"/>
<keyword evidence="1" id="KW-1003">Cell membrane</keyword>
<dbReference type="InterPro" id="IPR010656">
    <property type="entry name" value="DctM"/>
</dbReference>
<dbReference type="Pfam" id="PF06808">
    <property type="entry name" value="DctM"/>
    <property type="match status" value="1"/>
</dbReference>
<feature type="transmembrane region" description="Helical" evidence="2">
    <location>
        <begin position="247"/>
        <end position="268"/>
    </location>
</feature>
<comment type="subcellular location">
    <subcellularLocation>
        <location evidence="1">Cell inner membrane</location>
        <topology evidence="1">Multi-pass membrane protein</topology>
    </subcellularLocation>
</comment>
<feature type="transmembrane region" description="Helical" evidence="2">
    <location>
        <begin position="20"/>
        <end position="40"/>
    </location>
</feature>
<dbReference type="STRING" id="754436.JCM19237_2951"/>
<feature type="transmembrane region" description="Helical" evidence="2">
    <location>
        <begin position="166"/>
        <end position="187"/>
    </location>
</feature>
<keyword evidence="1" id="KW-0997">Cell inner membrane</keyword>
<dbReference type="Proteomes" id="UP000029227">
    <property type="component" value="Unassembled WGS sequence"/>
</dbReference>
<dbReference type="AlphaFoldDB" id="A0A090QVN7"/>
<keyword evidence="1" id="KW-0813">Transport</keyword>
<feature type="domain" description="TRAP C4-dicarboxylate transport system permease DctM subunit" evidence="3">
    <location>
        <begin position="97"/>
        <end position="294"/>
    </location>
</feature>
<feature type="transmembrane region" description="Helical" evidence="2">
    <location>
        <begin position="89"/>
        <end position="109"/>
    </location>
</feature>
<dbReference type="GO" id="GO:0022857">
    <property type="term" value="F:transmembrane transporter activity"/>
    <property type="evidence" value="ECO:0007669"/>
    <property type="project" value="UniProtKB-UniRule"/>
</dbReference>
<sequence length="300" mass="31877">MGAAAFLMVEYVGISYVEVIKAALLPALISYIALIYIVHLEACKAGMQGLERHYKPTLAQSLLSFASTIVGLLVLSAVIYYGVGWTKDVFGAAATPMIAAVIFIAYVILVKISANYQDHTLEDPNADITSVPDPGPTIKSGLYFLLPIVVLVWCLTVERFSPGLSAFWATVFMIFILLTQRPLMAFFNQEMSLGQATKVGVIDLLESLVSGARNMIGIGVATAAAGIVVGVVTLTGIGLVMTEFVEFISGGNILLMLLFTALISLILGMGLPTTANYIVVSTLMAPVIVTLGANMALSFL</sequence>
<dbReference type="eggNOG" id="COG4666">
    <property type="taxonomic scope" value="Bacteria"/>
</dbReference>
<feature type="transmembrane region" description="Helical" evidence="2">
    <location>
        <begin position="216"/>
        <end position="241"/>
    </location>
</feature>
<accession>A0A090QVN7</accession>
<organism evidence="4 5">
    <name type="scientific">Photobacterium aphoticum</name>
    <dbReference type="NCBI Taxonomy" id="754436"/>
    <lineage>
        <taxon>Bacteria</taxon>
        <taxon>Pseudomonadati</taxon>
        <taxon>Pseudomonadota</taxon>
        <taxon>Gammaproteobacteria</taxon>
        <taxon>Vibrionales</taxon>
        <taxon>Vibrionaceae</taxon>
        <taxon>Photobacterium</taxon>
    </lineage>
</organism>
<gene>
    <name evidence="4" type="ORF">JCM19237_2951</name>
</gene>
<protein>
    <submittedName>
        <fullName evidence="4">TRAP-type uncharacterized transport system fused permease component</fullName>
    </submittedName>
</protein>
<dbReference type="EMBL" id="BBMN01000014">
    <property type="protein sequence ID" value="GAL06946.1"/>
    <property type="molecule type" value="Genomic_DNA"/>
</dbReference>
<keyword evidence="2" id="KW-0472">Membrane</keyword>
<dbReference type="PANTHER" id="PTHR43849">
    <property type="entry name" value="BLL3936 PROTEIN"/>
    <property type="match status" value="1"/>
</dbReference>
<feature type="transmembrane region" description="Helical" evidence="2">
    <location>
        <begin position="142"/>
        <end position="160"/>
    </location>
</feature>
<feature type="transmembrane region" description="Helical" evidence="2">
    <location>
        <begin position="61"/>
        <end position="83"/>
    </location>
</feature>
<feature type="transmembrane region" description="Helical" evidence="2">
    <location>
        <begin position="275"/>
        <end position="297"/>
    </location>
</feature>
<evidence type="ECO:0000256" key="2">
    <source>
        <dbReference type="SAM" id="Phobius"/>
    </source>
</evidence>
<dbReference type="PANTHER" id="PTHR43849:SF2">
    <property type="entry name" value="BLL3936 PROTEIN"/>
    <property type="match status" value="1"/>
</dbReference>
<evidence type="ECO:0000313" key="4">
    <source>
        <dbReference type="EMBL" id="GAL06946.1"/>
    </source>
</evidence>
<comment type="caution">
    <text evidence="4">The sequence shown here is derived from an EMBL/GenBank/DDBJ whole genome shotgun (WGS) entry which is preliminary data.</text>
</comment>
<dbReference type="GO" id="GO:0005886">
    <property type="term" value="C:plasma membrane"/>
    <property type="evidence" value="ECO:0007669"/>
    <property type="project" value="UniProtKB-SubCell"/>
</dbReference>